<evidence type="ECO:0000313" key="10">
    <source>
        <dbReference type="Proteomes" id="UP000004728"/>
    </source>
</evidence>
<evidence type="ECO:0000256" key="2">
    <source>
        <dbReference type="ARBA" id="ARBA00008432"/>
    </source>
</evidence>
<dbReference type="InParanoid" id="F1Z355"/>
<feature type="transmembrane region" description="Helical" evidence="7">
    <location>
        <begin position="53"/>
        <end position="77"/>
    </location>
</feature>
<dbReference type="eggNOG" id="COG2223">
    <property type="taxonomic scope" value="Bacteria"/>
</dbReference>
<feature type="domain" description="Major facilitator superfamily (MFS) profile" evidence="8">
    <location>
        <begin position="51"/>
        <end position="429"/>
    </location>
</feature>
<keyword evidence="5" id="KW-0534">Nitrate assimilation</keyword>
<evidence type="ECO:0000256" key="1">
    <source>
        <dbReference type="ARBA" id="ARBA00004141"/>
    </source>
</evidence>
<evidence type="ECO:0000256" key="5">
    <source>
        <dbReference type="ARBA" id="ARBA00023063"/>
    </source>
</evidence>
<feature type="transmembrane region" description="Helical" evidence="7">
    <location>
        <begin position="204"/>
        <end position="225"/>
    </location>
</feature>
<dbReference type="GO" id="GO:0042128">
    <property type="term" value="P:nitrate assimilation"/>
    <property type="evidence" value="ECO:0007669"/>
    <property type="project" value="UniProtKB-KW"/>
</dbReference>
<evidence type="ECO:0000256" key="7">
    <source>
        <dbReference type="SAM" id="Phobius"/>
    </source>
</evidence>
<feature type="transmembrane region" description="Helical" evidence="7">
    <location>
        <begin position="251"/>
        <end position="275"/>
    </location>
</feature>
<reference evidence="9 10" key="1">
    <citation type="journal article" date="2012" name="J. Bacteriol.">
        <title>Draft Genome Sequence of Novosphingobium nitrogenifigens Y88T.</title>
        <authorList>
            <person name="Strabala T.J."/>
            <person name="Macdonald L."/>
            <person name="Liu V."/>
            <person name="Smit A.M."/>
        </authorList>
    </citation>
    <scope>NUCLEOTIDE SEQUENCE [LARGE SCALE GENOMIC DNA]</scope>
    <source>
        <strain evidence="9 10">DSM 19370</strain>
    </source>
</reference>
<evidence type="ECO:0000313" key="9">
    <source>
        <dbReference type="EMBL" id="EGD60958.1"/>
    </source>
</evidence>
<dbReference type="OrthoDB" id="9771451at2"/>
<dbReference type="HOGENOM" id="CLU_001265_14_1_5"/>
<dbReference type="GO" id="GO:0015112">
    <property type="term" value="F:nitrate transmembrane transporter activity"/>
    <property type="evidence" value="ECO:0007669"/>
    <property type="project" value="InterPro"/>
</dbReference>
<dbReference type="InterPro" id="IPR036259">
    <property type="entry name" value="MFS_trans_sf"/>
</dbReference>
<dbReference type="SUPFAM" id="SSF103473">
    <property type="entry name" value="MFS general substrate transporter"/>
    <property type="match status" value="1"/>
</dbReference>
<dbReference type="AlphaFoldDB" id="F1Z355"/>
<feature type="transmembrane region" description="Helical" evidence="7">
    <location>
        <begin position="312"/>
        <end position="334"/>
    </location>
</feature>
<protein>
    <submittedName>
        <fullName evidence="9">Major facilitator transporter</fullName>
    </submittedName>
</protein>
<dbReference type="STRING" id="983920.Y88_3462"/>
<dbReference type="Proteomes" id="UP000004728">
    <property type="component" value="Unassembled WGS sequence"/>
</dbReference>
<evidence type="ECO:0000259" key="8">
    <source>
        <dbReference type="PROSITE" id="PS50850"/>
    </source>
</evidence>
<dbReference type="CDD" id="cd17341">
    <property type="entry name" value="MFS_NRT2_like"/>
    <property type="match status" value="1"/>
</dbReference>
<dbReference type="PANTHER" id="PTHR23515">
    <property type="entry name" value="HIGH-AFFINITY NITRATE TRANSPORTER 2.3"/>
    <property type="match status" value="1"/>
</dbReference>
<feature type="transmembrane region" description="Helical" evidence="7">
    <location>
        <begin position="144"/>
        <end position="165"/>
    </location>
</feature>
<accession>F1Z355</accession>
<dbReference type="FunCoup" id="F1Z355">
    <property type="interactions" value="145"/>
</dbReference>
<comment type="subcellular location">
    <subcellularLocation>
        <location evidence="1">Membrane</location>
        <topology evidence="1">Multi-pass membrane protein</topology>
    </subcellularLocation>
</comment>
<dbReference type="Gene3D" id="1.20.1250.20">
    <property type="entry name" value="MFS general substrate transporter like domains"/>
    <property type="match status" value="1"/>
</dbReference>
<feature type="transmembrane region" description="Helical" evidence="7">
    <location>
        <begin position="121"/>
        <end position="138"/>
    </location>
</feature>
<keyword evidence="4 7" id="KW-1133">Transmembrane helix</keyword>
<keyword evidence="3 7" id="KW-0812">Transmembrane</keyword>
<name>F1Z355_9SPHN</name>
<dbReference type="InterPro" id="IPR044772">
    <property type="entry name" value="NO3_transporter"/>
</dbReference>
<proteinExistence type="inferred from homology"/>
<feature type="transmembrane region" description="Helical" evidence="7">
    <location>
        <begin position="89"/>
        <end position="109"/>
    </location>
</feature>
<sequence>MHVARTRKDRGLVSNVKCWKDTLMASVSMSGGSSVSNPGAATGFWQSGHRPTLFAAFLYFDIAFMVWVLLGPLAPIISKDLGLSPAQKGLMVAIPTLAGAVLRFVNGFLVDRIGPKKTGTISQIIVMAGLAVAWQFGIHSYAGTLALGVVLGFAGASFAVALPLASRWYPPEHQGKAMGIAGMGNSGTVFASLFAALLAKAVGWTNVFGFALIPLGVAFLVYLVAAKDSPDQPAPQPMAAYARVMGEGDCWWFMLFYGVTFGGFVGLASSLPTYYTDGFGITPVIAGYCTAAGVFAGSLVRPLGGALADRFGGIRTLSIVYAVAAALLVVIALGSKSLPITVALFIATLGTLGVGNGAVFQLVPQRFRKEIGVMTGLVGFGGGVGGFYLASSLGLAKQWTGSASLGFLVFAGLALIALAGLTGVKRRWRTTWGAALQGARI</sequence>
<comment type="similarity">
    <text evidence="2">Belongs to the major facilitator superfamily. Nitrate/nitrite porter (TC 2.A.1.8) family.</text>
</comment>
<keyword evidence="6 7" id="KW-0472">Membrane</keyword>
<gene>
    <name evidence="9" type="ORF">Y88_3462</name>
</gene>
<dbReference type="Pfam" id="PF07690">
    <property type="entry name" value="MFS_1"/>
    <property type="match status" value="1"/>
</dbReference>
<feature type="transmembrane region" description="Helical" evidence="7">
    <location>
        <begin position="402"/>
        <end position="421"/>
    </location>
</feature>
<dbReference type="GO" id="GO:0016020">
    <property type="term" value="C:membrane"/>
    <property type="evidence" value="ECO:0007669"/>
    <property type="project" value="UniProtKB-SubCell"/>
</dbReference>
<organism evidence="9 10">
    <name type="scientific">Novosphingobium nitrogenifigens DSM 19370</name>
    <dbReference type="NCBI Taxonomy" id="983920"/>
    <lineage>
        <taxon>Bacteria</taxon>
        <taxon>Pseudomonadati</taxon>
        <taxon>Pseudomonadota</taxon>
        <taxon>Alphaproteobacteria</taxon>
        <taxon>Sphingomonadales</taxon>
        <taxon>Sphingomonadaceae</taxon>
        <taxon>Novosphingobium</taxon>
    </lineage>
</organism>
<dbReference type="InterPro" id="IPR020846">
    <property type="entry name" value="MFS_dom"/>
</dbReference>
<dbReference type="InterPro" id="IPR011701">
    <property type="entry name" value="MFS"/>
</dbReference>
<feature type="transmembrane region" description="Helical" evidence="7">
    <location>
        <begin position="371"/>
        <end position="390"/>
    </location>
</feature>
<comment type="caution">
    <text evidence="9">The sequence shown here is derived from an EMBL/GenBank/DDBJ whole genome shotgun (WGS) entry which is preliminary data.</text>
</comment>
<evidence type="ECO:0000256" key="3">
    <source>
        <dbReference type="ARBA" id="ARBA00022692"/>
    </source>
</evidence>
<feature type="transmembrane region" description="Helical" evidence="7">
    <location>
        <begin position="281"/>
        <end position="300"/>
    </location>
</feature>
<feature type="transmembrane region" description="Helical" evidence="7">
    <location>
        <begin position="177"/>
        <end position="198"/>
    </location>
</feature>
<feature type="transmembrane region" description="Helical" evidence="7">
    <location>
        <begin position="340"/>
        <end position="359"/>
    </location>
</feature>
<dbReference type="EMBL" id="AEWJ01000002">
    <property type="protein sequence ID" value="EGD60958.1"/>
    <property type="molecule type" value="Genomic_DNA"/>
</dbReference>
<evidence type="ECO:0000256" key="4">
    <source>
        <dbReference type="ARBA" id="ARBA00022989"/>
    </source>
</evidence>
<keyword evidence="10" id="KW-1185">Reference proteome</keyword>
<dbReference type="PROSITE" id="PS50850">
    <property type="entry name" value="MFS"/>
    <property type="match status" value="1"/>
</dbReference>
<evidence type="ECO:0000256" key="6">
    <source>
        <dbReference type="ARBA" id="ARBA00023136"/>
    </source>
</evidence>